<evidence type="ECO:0000256" key="1">
    <source>
        <dbReference type="SAM" id="MobiDB-lite"/>
    </source>
</evidence>
<comment type="caution">
    <text evidence="2">The sequence shown here is derived from an EMBL/GenBank/DDBJ whole genome shotgun (WGS) entry which is preliminary data.</text>
</comment>
<organism evidence="2 3">
    <name type="scientific">Hypothenemus hampei</name>
    <name type="common">Coffee berry borer</name>
    <dbReference type="NCBI Taxonomy" id="57062"/>
    <lineage>
        <taxon>Eukaryota</taxon>
        <taxon>Metazoa</taxon>
        <taxon>Ecdysozoa</taxon>
        <taxon>Arthropoda</taxon>
        <taxon>Hexapoda</taxon>
        <taxon>Insecta</taxon>
        <taxon>Pterygota</taxon>
        <taxon>Neoptera</taxon>
        <taxon>Endopterygota</taxon>
        <taxon>Coleoptera</taxon>
        <taxon>Polyphaga</taxon>
        <taxon>Cucujiformia</taxon>
        <taxon>Curculionidae</taxon>
        <taxon>Scolytinae</taxon>
        <taxon>Hypothenemus</taxon>
    </lineage>
</organism>
<gene>
    <name evidence="2" type="ORF">ABEB36_014674</name>
</gene>
<feature type="region of interest" description="Disordered" evidence="1">
    <location>
        <begin position="22"/>
        <end position="88"/>
    </location>
</feature>
<dbReference type="AlphaFoldDB" id="A0ABD1E3D0"/>
<accession>A0ABD1E3D0</accession>
<reference evidence="2 3" key="1">
    <citation type="submission" date="2024-05" db="EMBL/GenBank/DDBJ databases">
        <title>Genetic variation in Jamaican populations of the coffee berry borer (Hypothenemus hampei).</title>
        <authorList>
            <person name="Errbii M."/>
            <person name="Myrie A."/>
        </authorList>
    </citation>
    <scope>NUCLEOTIDE SEQUENCE [LARGE SCALE GENOMIC DNA]</scope>
    <source>
        <strain evidence="2">JA-Hopewell-2020-01-JO</strain>
        <tissue evidence="2">Whole body</tissue>
    </source>
</reference>
<keyword evidence="3" id="KW-1185">Reference proteome</keyword>
<proteinExistence type="predicted"/>
<sequence length="88" mass="10094">MNTRSHICQASQVQSMYSAVDNFDDQESESETEDIIEEQHHEFDEEESDVDGEAAESESFDNEDKEVPSTNKGKRSRPSYLRGKNSFK</sequence>
<dbReference type="EMBL" id="JBDJPC010000013">
    <property type="protein sequence ID" value="KAL1488881.1"/>
    <property type="molecule type" value="Genomic_DNA"/>
</dbReference>
<feature type="compositionally biased region" description="Acidic residues" evidence="1">
    <location>
        <begin position="44"/>
        <end position="64"/>
    </location>
</feature>
<protein>
    <submittedName>
        <fullName evidence="2">Uncharacterized protein</fullName>
    </submittedName>
</protein>
<evidence type="ECO:0000313" key="3">
    <source>
        <dbReference type="Proteomes" id="UP001566132"/>
    </source>
</evidence>
<dbReference type="Proteomes" id="UP001566132">
    <property type="component" value="Unassembled WGS sequence"/>
</dbReference>
<name>A0ABD1E3D0_HYPHA</name>
<feature type="compositionally biased region" description="Acidic residues" evidence="1">
    <location>
        <begin position="22"/>
        <end position="36"/>
    </location>
</feature>
<evidence type="ECO:0000313" key="2">
    <source>
        <dbReference type="EMBL" id="KAL1488881.1"/>
    </source>
</evidence>